<sequence>MRKENVSFAEVVKGQNSKKNEEDFKENKDRSNPEENDKDRGEKKKVALEVDSEFLIEEESKEDKSSSSPNPIRGAQREEDQIENEGEN</sequence>
<keyword evidence="2" id="KW-1185">Reference proteome</keyword>
<reference evidence="1 2" key="2">
    <citation type="journal article" date="2022" name="Mol. Ecol. Resour.">
        <title>The genomes of chicory, endive, great burdock and yacon provide insights into Asteraceae paleo-polyploidization history and plant inulin production.</title>
        <authorList>
            <person name="Fan W."/>
            <person name="Wang S."/>
            <person name="Wang H."/>
            <person name="Wang A."/>
            <person name="Jiang F."/>
            <person name="Liu H."/>
            <person name="Zhao H."/>
            <person name="Xu D."/>
            <person name="Zhang Y."/>
        </authorList>
    </citation>
    <scope>NUCLEOTIDE SEQUENCE [LARGE SCALE GENOMIC DNA]</scope>
    <source>
        <strain evidence="2">cv. Punajuju</strain>
        <tissue evidence="1">Leaves</tissue>
    </source>
</reference>
<dbReference type="Proteomes" id="UP001055811">
    <property type="component" value="Linkage Group LG04"/>
</dbReference>
<gene>
    <name evidence="1" type="ORF">L2E82_21067</name>
</gene>
<dbReference type="EMBL" id="CM042012">
    <property type="protein sequence ID" value="KAI3750431.1"/>
    <property type="molecule type" value="Genomic_DNA"/>
</dbReference>
<proteinExistence type="predicted"/>
<evidence type="ECO:0000313" key="2">
    <source>
        <dbReference type="Proteomes" id="UP001055811"/>
    </source>
</evidence>
<protein>
    <submittedName>
        <fullName evidence="1">Uncharacterized protein</fullName>
    </submittedName>
</protein>
<name>A0ACB9DW20_CICIN</name>
<organism evidence="1 2">
    <name type="scientific">Cichorium intybus</name>
    <name type="common">Chicory</name>
    <dbReference type="NCBI Taxonomy" id="13427"/>
    <lineage>
        <taxon>Eukaryota</taxon>
        <taxon>Viridiplantae</taxon>
        <taxon>Streptophyta</taxon>
        <taxon>Embryophyta</taxon>
        <taxon>Tracheophyta</taxon>
        <taxon>Spermatophyta</taxon>
        <taxon>Magnoliopsida</taxon>
        <taxon>eudicotyledons</taxon>
        <taxon>Gunneridae</taxon>
        <taxon>Pentapetalae</taxon>
        <taxon>asterids</taxon>
        <taxon>campanulids</taxon>
        <taxon>Asterales</taxon>
        <taxon>Asteraceae</taxon>
        <taxon>Cichorioideae</taxon>
        <taxon>Cichorieae</taxon>
        <taxon>Cichoriinae</taxon>
        <taxon>Cichorium</taxon>
    </lineage>
</organism>
<accession>A0ACB9DW20</accession>
<comment type="caution">
    <text evidence="1">The sequence shown here is derived from an EMBL/GenBank/DDBJ whole genome shotgun (WGS) entry which is preliminary data.</text>
</comment>
<reference evidence="2" key="1">
    <citation type="journal article" date="2022" name="Mol. Ecol. Resour.">
        <title>The genomes of chicory, endive, great burdock and yacon provide insights into Asteraceae palaeo-polyploidization history and plant inulin production.</title>
        <authorList>
            <person name="Fan W."/>
            <person name="Wang S."/>
            <person name="Wang H."/>
            <person name="Wang A."/>
            <person name="Jiang F."/>
            <person name="Liu H."/>
            <person name="Zhao H."/>
            <person name="Xu D."/>
            <person name="Zhang Y."/>
        </authorList>
    </citation>
    <scope>NUCLEOTIDE SEQUENCE [LARGE SCALE GENOMIC DNA]</scope>
    <source>
        <strain evidence="2">cv. Punajuju</strain>
    </source>
</reference>
<evidence type="ECO:0000313" key="1">
    <source>
        <dbReference type="EMBL" id="KAI3750431.1"/>
    </source>
</evidence>